<feature type="compositionally biased region" description="Low complexity" evidence="2">
    <location>
        <begin position="337"/>
        <end position="348"/>
    </location>
</feature>
<evidence type="ECO:0008006" key="5">
    <source>
        <dbReference type="Google" id="ProtNLM"/>
    </source>
</evidence>
<dbReference type="HOGENOM" id="CLU_064109_0_0_1"/>
<feature type="compositionally biased region" description="Basic and acidic residues" evidence="2">
    <location>
        <begin position="316"/>
        <end position="325"/>
    </location>
</feature>
<proteinExistence type="predicted"/>
<dbReference type="EMBL" id="KN833694">
    <property type="protein sequence ID" value="KIK28016.1"/>
    <property type="molecule type" value="Genomic_DNA"/>
</dbReference>
<dbReference type="AlphaFoldDB" id="A0A0C9ZFJ3"/>
<name>A0A0C9ZFJ3_9AGAM</name>
<reference evidence="4" key="2">
    <citation type="submission" date="2015-01" db="EMBL/GenBank/DDBJ databases">
        <title>Evolutionary Origins and Diversification of the Mycorrhizal Mutualists.</title>
        <authorList>
            <consortium name="DOE Joint Genome Institute"/>
            <consortium name="Mycorrhizal Genomics Consortium"/>
            <person name="Kohler A."/>
            <person name="Kuo A."/>
            <person name="Nagy L.G."/>
            <person name="Floudas D."/>
            <person name="Copeland A."/>
            <person name="Barry K.W."/>
            <person name="Cichocki N."/>
            <person name="Veneault-Fourrey C."/>
            <person name="LaButti K."/>
            <person name="Lindquist E.A."/>
            <person name="Lipzen A."/>
            <person name="Lundell T."/>
            <person name="Morin E."/>
            <person name="Murat C."/>
            <person name="Riley R."/>
            <person name="Ohm R."/>
            <person name="Sun H."/>
            <person name="Tunlid A."/>
            <person name="Henrissat B."/>
            <person name="Grigoriev I.V."/>
            <person name="Hibbett D.S."/>
            <person name="Martin F."/>
        </authorList>
    </citation>
    <scope>NUCLEOTIDE SEQUENCE [LARGE SCALE GENOMIC DNA]</scope>
    <source>
        <strain evidence="4">441</strain>
    </source>
</reference>
<evidence type="ECO:0000313" key="3">
    <source>
        <dbReference type="EMBL" id="KIK28016.1"/>
    </source>
</evidence>
<feature type="region of interest" description="Disordered" evidence="2">
    <location>
        <begin position="311"/>
        <end position="363"/>
    </location>
</feature>
<gene>
    <name evidence="3" type="ORF">PISMIDRAFT_674352</name>
</gene>
<feature type="region of interest" description="Disordered" evidence="2">
    <location>
        <begin position="1"/>
        <end position="33"/>
    </location>
</feature>
<dbReference type="OrthoDB" id="2135488at2759"/>
<organism evidence="3 4">
    <name type="scientific">Pisolithus microcarpus 441</name>
    <dbReference type="NCBI Taxonomy" id="765257"/>
    <lineage>
        <taxon>Eukaryota</taxon>
        <taxon>Fungi</taxon>
        <taxon>Dikarya</taxon>
        <taxon>Basidiomycota</taxon>
        <taxon>Agaricomycotina</taxon>
        <taxon>Agaricomycetes</taxon>
        <taxon>Agaricomycetidae</taxon>
        <taxon>Boletales</taxon>
        <taxon>Sclerodermatineae</taxon>
        <taxon>Pisolithaceae</taxon>
        <taxon>Pisolithus</taxon>
    </lineage>
</organism>
<keyword evidence="4" id="KW-1185">Reference proteome</keyword>
<dbReference type="STRING" id="765257.A0A0C9ZFJ3"/>
<evidence type="ECO:0000256" key="1">
    <source>
        <dbReference type="SAM" id="Coils"/>
    </source>
</evidence>
<dbReference type="Proteomes" id="UP000054018">
    <property type="component" value="Unassembled WGS sequence"/>
</dbReference>
<feature type="coiled-coil region" evidence="1">
    <location>
        <begin position="114"/>
        <end position="221"/>
    </location>
</feature>
<feature type="compositionally biased region" description="Basic and acidic residues" evidence="2">
    <location>
        <begin position="1"/>
        <end position="11"/>
    </location>
</feature>
<reference evidence="3 4" key="1">
    <citation type="submission" date="2014-04" db="EMBL/GenBank/DDBJ databases">
        <authorList>
            <consortium name="DOE Joint Genome Institute"/>
            <person name="Kuo A."/>
            <person name="Kohler A."/>
            <person name="Costa M.D."/>
            <person name="Nagy L.G."/>
            <person name="Floudas D."/>
            <person name="Copeland A."/>
            <person name="Barry K.W."/>
            <person name="Cichocki N."/>
            <person name="Veneault-Fourrey C."/>
            <person name="LaButti K."/>
            <person name="Lindquist E.A."/>
            <person name="Lipzen A."/>
            <person name="Lundell T."/>
            <person name="Morin E."/>
            <person name="Murat C."/>
            <person name="Sun H."/>
            <person name="Tunlid A."/>
            <person name="Henrissat B."/>
            <person name="Grigoriev I.V."/>
            <person name="Hibbett D.S."/>
            <person name="Martin F."/>
            <person name="Nordberg H.P."/>
            <person name="Cantor M.N."/>
            <person name="Hua S.X."/>
        </authorList>
    </citation>
    <scope>NUCLEOTIDE SEQUENCE [LARGE SCALE GENOMIC DNA]</scope>
    <source>
        <strain evidence="3 4">441</strain>
    </source>
</reference>
<protein>
    <recommendedName>
        <fullName evidence="5">Essential protein Yae1 N-terminal domain-containing protein</fullName>
    </recommendedName>
</protein>
<keyword evidence="1" id="KW-0175">Coiled coil</keyword>
<evidence type="ECO:0000256" key="2">
    <source>
        <dbReference type="SAM" id="MobiDB-lite"/>
    </source>
</evidence>
<evidence type="ECO:0000313" key="4">
    <source>
        <dbReference type="Proteomes" id="UP000054018"/>
    </source>
</evidence>
<sequence length="363" mass="40869">MNESRFQEHLSSDYAGSDILSEPSCSSKKGASRDGADIITQIRSATSAPSPLTSYLKDPAIISALDGSDSSDRSRSHRRSSASGSRRTSSLLGLVLAEEEKQAHHLKSILRSTGDRLDREMRRADRALARAEQAEAHVLELTARATAAESGKHYAELETTRAKDDIKYRQLQIERLESEIRRLQSQVGLLERQKNEAEDSATRARETARQLQLELRTLNTKEAGIDETRRFGMRKWFNSGHMEGYDTGHAEGFESGREEGFDEGREYGFGEGEEAGFAEGRKTGRKEGYYEGWEQGRKAEHDHALQAFDHFLTAEGDPRDNETKKQGKRWTNWMHRSTSTASPTTKPTSLRRQLYSESPGTRR</sequence>
<accession>A0A0C9ZFJ3</accession>
<feature type="region of interest" description="Disordered" evidence="2">
    <location>
        <begin position="64"/>
        <end position="86"/>
    </location>
</feature>